<dbReference type="SUPFAM" id="SSF53613">
    <property type="entry name" value="Ribokinase-like"/>
    <property type="match status" value="1"/>
</dbReference>
<dbReference type="OrthoDB" id="3260727at2"/>
<name>A0A2X0VD40_9ACTO</name>
<dbReference type="AlphaFoldDB" id="A0A2X0VD40"/>
<accession>A0A2X0VD40</accession>
<evidence type="ECO:0008006" key="3">
    <source>
        <dbReference type="Google" id="ProtNLM"/>
    </source>
</evidence>
<protein>
    <recommendedName>
        <fullName evidence="3">Carbohydrate kinase</fullName>
    </recommendedName>
</protein>
<sequence>MDPRLPRAIAAMAALVRADMANPVNLEAPTKTVSEVTRQAMAIATQLTRGPGGAHAIRSGEWHAPAASALDRLLCAVPIGIAMSTLDPEALADTVWAACGCATRNQFQAAALLATAVSLSIESRDIHLVEAVQIVSDMTPRGEPEEGPDVLTATRHALNFQANSVQVNGFSPISPLTRKLSDHTPSSLLIPLAFLLSGDRYGSMSTSTLGKLCGEPRLLRIISELLFNFSPPGRYFSHRSMERVEQDSQLDLLGITGQLLELRPPAPDSWLRRAVEHSESRYSNGGRSSFEAPGSTVLTRAAPFEPESAPTPLGPARGNAPAGRVVFMNELTLRYDRQSADEPLPSGDEWATREGVQIDICLTAMRAARAMGIEVVSLSPIGEGPRASIIAEALAREGIIDAGPRVRGSDNGYESNVVGDFYRSKLSFIENVPKHAWDEAIRTLGPSDVLFVDGAVRRSREVLSAAENALVHLPEHVRVVLDASRREAGPARLPKDNVIMVLHQRGVQGLCEPIVQDRSAFDASQDPDRAAGFVENMFGRYTLIDTATEESYLARPLRAKTSEVSYVTRFPAPTVEPTDPLGSQHARYGVLAAALAQGQTLERCILLANCAGALASTMPGPASCPTREDIEAAADALAADAAAE</sequence>
<dbReference type="Gene3D" id="3.40.1190.20">
    <property type="match status" value="1"/>
</dbReference>
<organism evidence="1 2">
    <name type="scientific">Schaalia odontolytica</name>
    <dbReference type="NCBI Taxonomy" id="1660"/>
    <lineage>
        <taxon>Bacteria</taxon>
        <taxon>Bacillati</taxon>
        <taxon>Actinomycetota</taxon>
        <taxon>Actinomycetes</taxon>
        <taxon>Actinomycetales</taxon>
        <taxon>Actinomycetaceae</taxon>
        <taxon>Schaalia</taxon>
    </lineage>
</organism>
<dbReference type="InterPro" id="IPR029056">
    <property type="entry name" value="Ribokinase-like"/>
</dbReference>
<evidence type="ECO:0000313" key="1">
    <source>
        <dbReference type="EMBL" id="SPT55427.1"/>
    </source>
</evidence>
<dbReference type="RefSeq" id="WP_111823440.1">
    <property type="nucleotide sequence ID" value="NZ_CBDERX010000061.1"/>
</dbReference>
<dbReference type="EMBL" id="UAPR01000002">
    <property type="protein sequence ID" value="SPT55427.1"/>
    <property type="molecule type" value="Genomic_DNA"/>
</dbReference>
<dbReference type="Proteomes" id="UP000250192">
    <property type="component" value="Unassembled WGS sequence"/>
</dbReference>
<proteinExistence type="predicted"/>
<gene>
    <name evidence="1" type="ORF">NCTC9935_00932</name>
</gene>
<evidence type="ECO:0000313" key="2">
    <source>
        <dbReference type="Proteomes" id="UP000250192"/>
    </source>
</evidence>
<keyword evidence="2" id="KW-1185">Reference proteome</keyword>
<reference evidence="1 2" key="1">
    <citation type="submission" date="2018-06" db="EMBL/GenBank/DDBJ databases">
        <authorList>
            <consortium name="Pathogen Informatics"/>
            <person name="Doyle S."/>
        </authorList>
    </citation>
    <scope>NUCLEOTIDE SEQUENCE [LARGE SCALE GENOMIC DNA]</scope>
    <source>
        <strain evidence="1 2">NCTC9935</strain>
    </source>
</reference>
<dbReference type="GeneID" id="93758398"/>